<proteinExistence type="predicted"/>
<sequence>MSSLATNTTALRTLTGGLPNAHQDTFPSILFLLLFGATCLLSLYRLAGRYRRPTRLLLAFLRIHVFEAVRVATFIVRLVGIANYRDASKGDGSFSTTLLIVEQVLLSVGYAMPASTLVQLAGFHAGRGQGGSRATHIFTLTMELTLMGAIVLGVIAGTKDDRGGRRAGRTGPGRALLRARIAYQGDAWRDIGVAGGDEHPADGGPDIPAGDDGGSARGLGLDRCEGSVLYIPG</sequence>
<keyword evidence="4" id="KW-1185">Reference proteome</keyword>
<dbReference type="EMBL" id="SFCI01001978">
    <property type="protein sequence ID" value="TFY74624.1"/>
    <property type="molecule type" value="Genomic_DNA"/>
</dbReference>
<reference evidence="3 4" key="1">
    <citation type="submission" date="2019-02" db="EMBL/GenBank/DDBJ databases">
        <title>Genome sequencing of the rare red list fungi Hericium alpestre (H. flagellum).</title>
        <authorList>
            <person name="Buettner E."/>
            <person name="Kellner H."/>
        </authorList>
    </citation>
    <scope>NUCLEOTIDE SEQUENCE [LARGE SCALE GENOMIC DNA]</scope>
    <source>
        <strain evidence="3 4">DSM 108284</strain>
    </source>
</reference>
<accession>A0A4Y9ZJK0</accession>
<comment type="caution">
    <text evidence="3">The sequence shown here is derived from an EMBL/GenBank/DDBJ whole genome shotgun (WGS) entry which is preliminary data.</text>
</comment>
<keyword evidence="2" id="KW-0812">Transmembrane</keyword>
<dbReference type="AlphaFoldDB" id="A0A4Y9ZJK0"/>
<keyword evidence="2" id="KW-1133">Transmembrane helix</keyword>
<evidence type="ECO:0000256" key="1">
    <source>
        <dbReference type="SAM" id="MobiDB-lite"/>
    </source>
</evidence>
<feature type="region of interest" description="Disordered" evidence="1">
    <location>
        <begin position="194"/>
        <end position="220"/>
    </location>
</feature>
<keyword evidence="2" id="KW-0472">Membrane</keyword>
<dbReference type="OrthoDB" id="2562239at2759"/>
<feature type="transmembrane region" description="Helical" evidence="2">
    <location>
        <begin position="26"/>
        <end position="44"/>
    </location>
</feature>
<evidence type="ECO:0000256" key="2">
    <source>
        <dbReference type="SAM" id="Phobius"/>
    </source>
</evidence>
<gene>
    <name evidence="3" type="ORF">EWM64_g9389</name>
</gene>
<evidence type="ECO:0000313" key="4">
    <source>
        <dbReference type="Proteomes" id="UP000298061"/>
    </source>
</evidence>
<protein>
    <submittedName>
        <fullName evidence="3">Uncharacterized protein</fullName>
    </submittedName>
</protein>
<name>A0A4Y9ZJK0_9AGAM</name>
<evidence type="ECO:0000313" key="3">
    <source>
        <dbReference type="EMBL" id="TFY74624.1"/>
    </source>
</evidence>
<organism evidence="3 4">
    <name type="scientific">Hericium alpestre</name>
    <dbReference type="NCBI Taxonomy" id="135208"/>
    <lineage>
        <taxon>Eukaryota</taxon>
        <taxon>Fungi</taxon>
        <taxon>Dikarya</taxon>
        <taxon>Basidiomycota</taxon>
        <taxon>Agaricomycotina</taxon>
        <taxon>Agaricomycetes</taxon>
        <taxon>Russulales</taxon>
        <taxon>Hericiaceae</taxon>
        <taxon>Hericium</taxon>
    </lineage>
</organism>
<dbReference type="Proteomes" id="UP000298061">
    <property type="component" value="Unassembled WGS sequence"/>
</dbReference>
<feature type="transmembrane region" description="Helical" evidence="2">
    <location>
        <begin position="137"/>
        <end position="156"/>
    </location>
</feature>